<proteinExistence type="predicted"/>
<reference evidence="1" key="1">
    <citation type="submission" date="2022-10" db="EMBL/GenBank/DDBJ databases">
        <authorList>
            <person name="Yu W.X."/>
        </authorList>
    </citation>
    <scope>NUCLEOTIDE SEQUENCE</scope>
    <source>
        <strain evidence="1">D04</strain>
    </source>
</reference>
<dbReference type="EMBL" id="JAPDPI010000071">
    <property type="protein sequence ID" value="MCW3807934.1"/>
    <property type="molecule type" value="Genomic_DNA"/>
</dbReference>
<dbReference type="Gene3D" id="2.60.200.60">
    <property type="match status" value="2"/>
</dbReference>
<keyword evidence="2" id="KW-1185">Reference proteome</keyword>
<organism evidence="1 2">
    <name type="scientific">Plebeiibacterium marinum</name>
    <dbReference type="NCBI Taxonomy" id="2992111"/>
    <lineage>
        <taxon>Bacteria</taxon>
        <taxon>Pseudomonadati</taxon>
        <taxon>Bacteroidota</taxon>
        <taxon>Bacteroidia</taxon>
        <taxon>Marinilabiliales</taxon>
        <taxon>Marinilabiliaceae</taxon>
        <taxon>Plebeiibacterium</taxon>
    </lineage>
</organism>
<dbReference type="CDD" id="cd14738">
    <property type="entry name" value="PAAR_2"/>
    <property type="match status" value="1"/>
</dbReference>
<dbReference type="Pfam" id="PF05488">
    <property type="entry name" value="PAAR_motif"/>
    <property type="match status" value="1"/>
</dbReference>
<gene>
    <name evidence="1" type="ORF">OM074_20085</name>
</gene>
<evidence type="ECO:0000313" key="2">
    <source>
        <dbReference type="Proteomes" id="UP001207408"/>
    </source>
</evidence>
<dbReference type="InterPro" id="IPR008727">
    <property type="entry name" value="PAAR_motif"/>
</dbReference>
<comment type="caution">
    <text evidence="1">The sequence shown here is derived from an EMBL/GenBank/DDBJ whole genome shotgun (WGS) entry which is preliminary data.</text>
</comment>
<dbReference type="AlphaFoldDB" id="A0AAE3MHQ3"/>
<dbReference type="RefSeq" id="WP_301202437.1">
    <property type="nucleotide sequence ID" value="NZ_JAPDPI010000071.1"/>
</dbReference>
<protein>
    <submittedName>
        <fullName evidence="1">PAAR domain-containing protein</fullName>
    </submittedName>
</protein>
<accession>A0AAE3MHQ3</accession>
<evidence type="ECO:0000313" key="1">
    <source>
        <dbReference type="EMBL" id="MCW3807934.1"/>
    </source>
</evidence>
<sequence>MAGQPIATVGSMHICPLCSGTVPHVGGPVNGPGMPGVTVNGQVVAVMGDMCICVGPPDMIAQGSPGVTINGTPVATVGCMTAHAGQITQGIPGVTIGPAVPTPNASMPLKEIPFPEIKKIQVLANQLKDAVTGSNNAQQLKQAQATQERVKEEAKKHGYLPDITFSH</sequence>
<name>A0AAE3MHQ3_9BACT</name>
<dbReference type="Proteomes" id="UP001207408">
    <property type="component" value="Unassembled WGS sequence"/>
</dbReference>